<dbReference type="Proteomes" id="UP000568380">
    <property type="component" value="Unassembled WGS sequence"/>
</dbReference>
<gene>
    <name evidence="2" type="ORF">HNR40_005321</name>
</gene>
<evidence type="ECO:0000313" key="2">
    <source>
        <dbReference type="EMBL" id="MBB5079835.1"/>
    </source>
</evidence>
<dbReference type="CDD" id="cd00093">
    <property type="entry name" value="HTH_XRE"/>
    <property type="match status" value="1"/>
</dbReference>
<dbReference type="InterPro" id="IPR001387">
    <property type="entry name" value="Cro/C1-type_HTH"/>
</dbReference>
<dbReference type="SUPFAM" id="SSF47413">
    <property type="entry name" value="lambda repressor-like DNA-binding domains"/>
    <property type="match status" value="1"/>
</dbReference>
<keyword evidence="3" id="KW-1185">Reference proteome</keyword>
<dbReference type="AlphaFoldDB" id="A0A7W8A6X2"/>
<feature type="domain" description="DUF5753" evidence="1">
    <location>
        <begin position="100"/>
        <end position="272"/>
    </location>
</feature>
<evidence type="ECO:0000313" key="3">
    <source>
        <dbReference type="Proteomes" id="UP000568380"/>
    </source>
</evidence>
<comment type="caution">
    <text evidence="2">The sequence shown here is derived from an EMBL/GenBank/DDBJ whole genome shotgun (WGS) entry which is preliminary data.</text>
</comment>
<dbReference type="EMBL" id="JACHIN010000007">
    <property type="protein sequence ID" value="MBB5079835.1"/>
    <property type="molecule type" value="Genomic_DNA"/>
</dbReference>
<accession>A0A7W8A6X2</accession>
<dbReference type="InterPro" id="IPR010982">
    <property type="entry name" value="Lambda_DNA-bd_dom_sf"/>
</dbReference>
<dbReference type="Pfam" id="PF19054">
    <property type="entry name" value="DUF5753"/>
    <property type="match status" value="1"/>
</dbReference>
<name>A0A7W8A6X2_9ACTN</name>
<dbReference type="Pfam" id="PF13560">
    <property type="entry name" value="HTH_31"/>
    <property type="match status" value="1"/>
</dbReference>
<evidence type="ECO:0000259" key="1">
    <source>
        <dbReference type="Pfam" id="PF19054"/>
    </source>
</evidence>
<dbReference type="GO" id="GO:0003677">
    <property type="term" value="F:DNA binding"/>
    <property type="evidence" value="ECO:0007669"/>
    <property type="project" value="InterPro"/>
</dbReference>
<proteinExistence type="predicted"/>
<reference evidence="2 3" key="1">
    <citation type="submission" date="2020-08" db="EMBL/GenBank/DDBJ databases">
        <title>Genomic Encyclopedia of Type Strains, Phase IV (KMG-IV): sequencing the most valuable type-strain genomes for metagenomic binning, comparative biology and taxonomic classification.</title>
        <authorList>
            <person name="Goeker M."/>
        </authorList>
    </citation>
    <scope>NUCLEOTIDE SEQUENCE [LARGE SCALE GENOMIC DNA]</scope>
    <source>
        <strain evidence="2 3">DSM 45385</strain>
    </source>
</reference>
<dbReference type="InterPro" id="IPR043917">
    <property type="entry name" value="DUF5753"/>
</dbReference>
<dbReference type="Gene3D" id="1.10.260.40">
    <property type="entry name" value="lambda repressor-like DNA-binding domains"/>
    <property type="match status" value="1"/>
</dbReference>
<protein>
    <submittedName>
        <fullName evidence="2">Transcriptional regulator with XRE-family HTH domain</fullName>
    </submittedName>
</protein>
<sequence length="282" mass="31943">MSTPARQARQALGARLREIREGAGLSGRGLAGLAGWHYTKVSKVENAVLKAREEDIRTWCRLCEAEDKVADLVAATRSIETMFVEWRKQLRSGTKNRQKESVRFEAETRVFRSFEACLIPGLLQTAAYAEQVLRQWTNFHGTPDDVEAGVAARMERQQILYHGDRRFHLVISESVLTLGVVDQEVLIGQLDRLLAMTELPRVHMGIIPTRASHEYFPLHGFWILDSREVLIETYSAEVKLTQPQEIAVYEKAFERLASSAVYGRSARRLISRALQALAGHEQ</sequence>
<dbReference type="RefSeq" id="WP_221340834.1">
    <property type="nucleotide sequence ID" value="NZ_JACHIN010000007.1"/>
</dbReference>
<organism evidence="2 3">
    <name type="scientific">Nonomuraea endophytica</name>
    <dbReference type="NCBI Taxonomy" id="714136"/>
    <lineage>
        <taxon>Bacteria</taxon>
        <taxon>Bacillati</taxon>
        <taxon>Actinomycetota</taxon>
        <taxon>Actinomycetes</taxon>
        <taxon>Streptosporangiales</taxon>
        <taxon>Streptosporangiaceae</taxon>
        <taxon>Nonomuraea</taxon>
    </lineage>
</organism>